<dbReference type="Proteomes" id="UP001291623">
    <property type="component" value="Unassembled WGS sequence"/>
</dbReference>
<evidence type="ECO:0000313" key="1">
    <source>
        <dbReference type="EMBL" id="KAK4373171.1"/>
    </source>
</evidence>
<accession>A0AAE1SP14</accession>
<dbReference type="EMBL" id="JAVYJV010000004">
    <property type="protein sequence ID" value="KAK4373171.1"/>
    <property type="molecule type" value="Genomic_DNA"/>
</dbReference>
<organism evidence="1 2">
    <name type="scientific">Anisodus tanguticus</name>
    <dbReference type="NCBI Taxonomy" id="243964"/>
    <lineage>
        <taxon>Eukaryota</taxon>
        <taxon>Viridiplantae</taxon>
        <taxon>Streptophyta</taxon>
        <taxon>Embryophyta</taxon>
        <taxon>Tracheophyta</taxon>
        <taxon>Spermatophyta</taxon>
        <taxon>Magnoliopsida</taxon>
        <taxon>eudicotyledons</taxon>
        <taxon>Gunneridae</taxon>
        <taxon>Pentapetalae</taxon>
        <taxon>asterids</taxon>
        <taxon>lamiids</taxon>
        <taxon>Solanales</taxon>
        <taxon>Solanaceae</taxon>
        <taxon>Solanoideae</taxon>
        <taxon>Hyoscyameae</taxon>
        <taxon>Anisodus</taxon>
    </lineage>
</organism>
<comment type="caution">
    <text evidence="1">The sequence shown here is derived from an EMBL/GenBank/DDBJ whole genome shotgun (WGS) entry which is preliminary data.</text>
</comment>
<name>A0AAE1SP14_9SOLA</name>
<reference evidence="1" key="1">
    <citation type="submission" date="2023-12" db="EMBL/GenBank/DDBJ databases">
        <title>Genome assembly of Anisodus tanguticus.</title>
        <authorList>
            <person name="Wang Y.-J."/>
        </authorList>
    </citation>
    <scope>NUCLEOTIDE SEQUENCE</scope>
    <source>
        <strain evidence="1">KB-2021</strain>
        <tissue evidence="1">Leaf</tissue>
    </source>
</reference>
<dbReference type="AlphaFoldDB" id="A0AAE1SP14"/>
<gene>
    <name evidence="1" type="ORF">RND71_008555</name>
</gene>
<evidence type="ECO:0000313" key="2">
    <source>
        <dbReference type="Proteomes" id="UP001291623"/>
    </source>
</evidence>
<proteinExistence type="predicted"/>
<sequence>MYVQHTQLPEKSRSVAGLARHQFSKIKPLVLPPNERLCFSINVFFFFMC</sequence>
<protein>
    <submittedName>
        <fullName evidence="1">Uncharacterized protein</fullName>
    </submittedName>
</protein>
<keyword evidence="2" id="KW-1185">Reference proteome</keyword>